<dbReference type="Pfam" id="PF21647">
    <property type="entry name" value="DUF6857"/>
    <property type="match status" value="1"/>
</dbReference>
<feature type="region of interest" description="Disordered" evidence="1">
    <location>
        <begin position="1"/>
        <end position="55"/>
    </location>
</feature>
<feature type="compositionally biased region" description="Basic and acidic residues" evidence="1">
    <location>
        <begin position="408"/>
        <end position="426"/>
    </location>
</feature>
<feature type="region of interest" description="Disordered" evidence="1">
    <location>
        <begin position="243"/>
        <end position="325"/>
    </location>
</feature>
<gene>
    <name evidence="4" type="ORF">Taro_008561</name>
</gene>
<feature type="region of interest" description="Disordered" evidence="1">
    <location>
        <begin position="824"/>
        <end position="846"/>
    </location>
</feature>
<sequence length="846" mass="91429">MVMELTPRRPWFLAGPSPPESETRPRHPHRPLHMAGAPHKKNYFSSPPRQQKTPLSYSPTAPLPVLIHPPGGKVPQEATRLAVAAFGLLLPPPPAIKAEQDQFSWVLWMTVIKKMAALVPGVLLKLLQHMNTDVKVAGEHRLLLLQVISIVPALAGSDLFPKQGFYLKVSDSSHATYVSLPDEHDDLILSDKIQLGQFIYVERLEAASPVPILQGVKPVPGRHPCVGSPEDLVATRSLGFLNQEKPSSNGYKMSNTDLPSEKERRKLGRLSDAVKVEELEKKRAPLSRSNSSLSKQAVTAVMDKKDAPSVRSKSMNSRSIPSSPTSVYSLPASFEKFSTELKQQAKVKGTEKPASPKMGLLEKAASVFKPSTPSKKLPSGNVIGNLANGFGLGPKALRKSWEGNIETKGRENLNSRASILEKRTETRSSSVPRGKPVSEKSSPKEDNKANTPQKKETASGPLEEPDKPIKQYSPVRKKMSEVASNGIPGNLIKVIPNSRRWTDSSVSWGSLPSSISKLGKEVLKHRDAAQLAAVQAMQEASAAESLIRCLIMYAELVSSANEDNPLPTVEQFIALHARLNRAGLVADSLLKNLPSVTSPDNSGEEPTVPPSEEMLKVSSDKRRYATSWVQAALGTDLSPFTMYSKPSTSTVALSSPSPPILVLESPTKKATSKAPQAKPRLSVSSSSRSSTGAAAPTTPRAKPRAMILPPPPPEWARGGGLEEAADLAKNLKESSKDWFLGFVDRFLDTDVDTAGLSDKVQVVSMLSQLKKINDWLDEVGGPRGEEGEDGSAEGYVVPLETIQRLRKKIYEYILAHVESASVALGGSGSDSVAASPSASERQSRKG</sequence>
<protein>
    <submittedName>
        <fullName evidence="4">Uncharacterized protein</fullName>
    </submittedName>
</protein>
<feature type="compositionally biased region" description="Polar residues" evidence="1">
    <location>
        <begin position="829"/>
        <end position="840"/>
    </location>
</feature>
<feature type="compositionally biased region" description="Polar residues" evidence="1">
    <location>
        <begin position="645"/>
        <end position="655"/>
    </location>
</feature>
<evidence type="ECO:0000259" key="3">
    <source>
        <dbReference type="Pfam" id="PF21647"/>
    </source>
</evidence>
<feature type="domain" description="DUF6857" evidence="3">
    <location>
        <begin position="496"/>
        <end position="823"/>
    </location>
</feature>
<feature type="region of interest" description="Disordered" evidence="1">
    <location>
        <begin position="593"/>
        <end position="617"/>
    </location>
</feature>
<feature type="region of interest" description="Disordered" evidence="1">
    <location>
        <begin position="645"/>
        <end position="706"/>
    </location>
</feature>
<accession>A0A843TXM0</accession>
<dbReference type="Pfam" id="PF06075">
    <property type="entry name" value="DUF936"/>
    <property type="match status" value="1"/>
</dbReference>
<comment type="caution">
    <text evidence="4">The sequence shown here is derived from an EMBL/GenBank/DDBJ whole genome shotgun (WGS) entry which is preliminary data.</text>
</comment>
<feature type="compositionally biased region" description="Polar residues" evidence="1">
    <location>
        <begin position="287"/>
        <end position="297"/>
    </location>
</feature>
<organism evidence="4 5">
    <name type="scientific">Colocasia esculenta</name>
    <name type="common">Wild taro</name>
    <name type="synonym">Arum esculentum</name>
    <dbReference type="NCBI Taxonomy" id="4460"/>
    <lineage>
        <taxon>Eukaryota</taxon>
        <taxon>Viridiplantae</taxon>
        <taxon>Streptophyta</taxon>
        <taxon>Embryophyta</taxon>
        <taxon>Tracheophyta</taxon>
        <taxon>Spermatophyta</taxon>
        <taxon>Magnoliopsida</taxon>
        <taxon>Liliopsida</taxon>
        <taxon>Araceae</taxon>
        <taxon>Aroideae</taxon>
        <taxon>Colocasieae</taxon>
        <taxon>Colocasia</taxon>
    </lineage>
</organism>
<dbReference type="OrthoDB" id="1908057at2759"/>
<feature type="compositionally biased region" description="Basic residues" evidence="1">
    <location>
        <begin position="26"/>
        <end position="42"/>
    </location>
</feature>
<dbReference type="Proteomes" id="UP000652761">
    <property type="component" value="Unassembled WGS sequence"/>
</dbReference>
<dbReference type="InterPro" id="IPR010341">
    <property type="entry name" value="DUF936_pln"/>
</dbReference>
<dbReference type="PANTHER" id="PTHR31928:SF4">
    <property type="entry name" value="OS08G0541500 PROTEIN"/>
    <property type="match status" value="1"/>
</dbReference>
<evidence type="ECO:0000313" key="4">
    <source>
        <dbReference type="EMBL" id="MQL76198.1"/>
    </source>
</evidence>
<evidence type="ECO:0000313" key="5">
    <source>
        <dbReference type="Proteomes" id="UP000652761"/>
    </source>
</evidence>
<evidence type="ECO:0000256" key="1">
    <source>
        <dbReference type="SAM" id="MobiDB-lite"/>
    </source>
</evidence>
<feature type="domain" description="DUF936" evidence="2">
    <location>
        <begin position="118"/>
        <end position="234"/>
    </location>
</feature>
<proteinExistence type="predicted"/>
<name>A0A843TXM0_COLES</name>
<feature type="compositionally biased region" description="Polar residues" evidence="1">
    <location>
        <begin position="311"/>
        <end position="325"/>
    </location>
</feature>
<feature type="compositionally biased region" description="Polar residues" evidence="1">
    <location>
        <begin position="43"/>
        <end position="55"/>
    </location>
</feature>
<dbReference type="AlphaFoldDB" id="A0A843TXM0"/>
<feature type="compositionally biased region" description="Basic and acidic residues" evidence="1">
    <location>
        <begin position="272"/>
        <end position="283"/>
    </location>
</feature>
<dbReference type="InterPro" id="IPR048297">
    <property type="entry name" value="DUF936_dom_pln"/>
</dbReference>
<feature type="compositionally biased region" description="Low complexity" evidence="1">
    <location>
        <begin position="677"/>
        <end position="700"/>
    </location>
</feature>
<dbReference type="EMBL" id="NMUH01000285">
    <property type="protein sequence ID" value="MQL76198.1"/>
    <property type="molecule type" value="Genomic_DNA"/>
</dbReference>
<reference evidence="4" key="1">
    <citation type="submission" date="2017-07" db="EMBL/GenBank/DDBJ databases">
        <title>Taro Niue Genome Assembly and Annotation.</title>
        <authorList>
            <person name="Atibalentja N."/>
            <person name="Keating K."/>
            <person name="Fields C.J."/>
        </authorList>
    </citation>
    <scope>NUCLEOTIDE SEQUENCE</scope>
    <source>
        <strain evidence="4">Niue_2</strain>
        <tissue evidence="4">Leaf</tissue>
    </source>
</reference>
<keyword evidence="5" id="KW-1185">Reference proteome</keyword>
<dbReference type="PANTHER" id="PTHR31928">
    <property type="entry name" value="EXPRESSED PROTEIN"/>
    <property type="match status" value="1"/>
</dbReference>
<evidence type="ECO:0000259" key="2">
    <source>
        <dbReference type="Pfam" id="PF06075"/>
    </source>
</evidence>
<feature type="compositionally biased region" description="Polar residues" evidence="1">
    <location>
        <begin position="244"/>
        <end position="258"/>
    </location>
</feature>
<dbReference type="InterPro" id="IPR049172">
    <property type="entry name" value="DUF6857_pln"/>
</dbReference>
<feature type="region of interest" description="Disordered" evidence="1">
    <location>
        <begin position="408"/>
        <end position="473"/>
    </location>
</feature>
<feature type="compositionally biased region" description="Basic and acidic residues" evidence="1">
    <location>
        <begin position="436"/>
        <end position="457"/>
    </location>
</feature>